<comment type="cofactor">
    <cofactor evidence="1">
        <name>pyridoxal 5'-phosphate</name>
        <dbReference type="ChEBI" id="CHEBI:597326"/>
    </cofactor>
</comment>
<evidence type="ECO:0000259" key="5">
    <source>
        <dbReference type="Pfam" id="PF00155"/>
    </source>
</evidence>
<evidence type="ECO:0000313" key="7">
    <source>
        <dbReference type="Proteomes" id="UP000259030"/>
    </source>
</evidence>
<gene>
    <name evidence="6" type="ORF">DFI_13485</name>
</gene>
<organism evidence="6 7">
    <name type="scientific">Deinococcus ficus</name>
    <dbReference type="NCBI Taxonomy" id="317577"/>
    <lineage>
        <taxon>Bacteria</taxon>
        <taxon>Thermotogati</taxon>
        <taxon>Deinococcota</taxon>
        <taxon>Deinococci</taxon>
        <taxon>Deinococcales</taxon>
        <taxon>Deinococcaceae</taxon>
        <taxon>Deinococcus</taxon>
    </lineage>
</organism>
<dbReference type="AlphaFoldDB" id="A0A221SZ33"/>
<dbReference type="InterPro" id="IPR051326">
    <property type="entry name" value="Kynurenine-oxoglutarate_AT"/>
</dbReference>
<dbReference type="Pfam" id="PF00155">
    <property type="entry name" value="Aminotran_1_2"/>
    <property type="match status" value="1"/>
</dbReference>
<dbReference type="PANTHER" id="PTHR43807">
    <property type="entry name" value="FI04487P"/>
    <property type="match status" value="1"/>
</dbReference>
<evidence type="ECO:0000256" key="2">
    <source>
        <dbReference type="ARBA" id="ARBA00022576"/>
    </source>
</evidence>
<dbReference type="RefSeq" id="WP_027464227.1">
    <property type="nucleotide sequence ID" value="NZ_CP021081.1"/>
</dbReference>
<evidence type="ECO:0000256" key="3">
    <source>
        <dbReference type="ARBA" id="ARBA00022679"/>
    </source>
</evidence>
<dbReference type="STRING" id="317577.GCA_000419625_01226"/>
<keyword evidence="2 6" id="KW-0032">Aminotransferase</keyword>
<protein>
    <submittedName>
        <fullName evidence="6">Aminotransferase</fullName>
    </submittedName>
</protein>
<dbReference type="InterPro" id="IPR015421">
    <property type="entry name" value="PyrdxlP-dep_Trfase_major"/>
</dbReference>
<evidence type="ECO:0000313" key="6">
    <source>
        <dbReference type="EMBL" id="ASN81866.1"/>
    </source>
</evidence>
<name>A0A221SZ33_9DEIO</name>
<dbReference type="SUPFAM" id="SSF53383">
    <property type="entry name" value="PLP-dependent transferases"/>
    <property type="match status" value="1"/>
</dbReference>
<accession>A0A221SZ33</accession>
<feature type="domain" description="Aminotransferase class I/classII large" evidence="5">
    <location>
        <begin position="29"/>
        <end position="366"/>
    </location>
</feature>
<dbReference type="Gene3D" id="3.90.1150.10">
    <property type="entry name" value="Aspartate Aminotransferase, domain 1"/>
    <property type="match status" value="1"/>
</dbReference>
<dbReference type="CDD" id="cd00609">
    <property type="entry name" value="AAT_like"/>
    <property type="match status" value="1"/>
</dbReference>
<keyword evidence="7" id="KW-1185">Reference proteome</keyword>
<dbReference type="InterPro" id="IPR004839">
    <property type="entry name" value="Aminotransferase_I/II_large"/>
</dbReference>
<dbReference type="PANTHER" id="PTHR43807:SF20">
    <property type="entry name" value="FI04487P"/>
    <property type="match status" value="1"/>
</dbReference>
<evidence type="ECO:0000256" key="1">
    <source>
        <dbReference type="ARBA" id="ARBA00001933"/>
    </source>
</evidence>
<dbReference type="Gene3D" id="3.40.640.10">
    <property type="entry name" value="Type I PLP-dependent aspartate aminotransferase-like (Major domain)"/>
    <property type="match status" value="1"/>
</dbReference>
<reference evidence="6 7" key="1">
    <citation type="submission" date="2017-05" db="EMBL/GenBank/DDBJ databases">
        <title>The complete genome sequence of Deinococcus ficus isolated from the rhizosphere of the Ficus religiosa L. in Taiwan.</title>
        <authorList>
            <person name="Wu K.-M."/>
            <person name="Liao T.-L."/>
            <person name="Liu Y.-M."/>
            <person name="Young C.-C."/>
            <person name="Tsai S.-F."/>
        </authorList>
    </citation>
    <scope>NUCLEOTIDE SEQUENCE [LARGE SCALE GENOMIC DNA]</scope>
    <source>
        <strain evidence="6 7">CC-FR2-10</strain>
    </source>
</reference>
<proteinExistence type="predicted"/>
<dbReference type="GO" id="GO:0005737">
    <property type="term" value="C:cytoplasm"/>
    <property type="evidence" value="ECO:0007669"/>
    <property type="project" value="TreeGrafter"/>
</dbReference>
<dbReference type="EMBL" id="CP021081">
    <property type="protein sequence ID" value="ASN81866.1"/>
    <property type="molecule type" value="Genomic_DNA"/>
</dbReference>
<dbReference type="Proteomes" id="UP000259030">
    <property type="component" value="Chromosome"/>
</dbReference>
<dbReference type="GO" id="GO:0030170">
    <property type="term" value="F:pyridoxal phosphate binding"/>
    <property type="evidence" value="ECO:0007669"/>
    <property type="project" value="InterPro"/>
</dbReference>
<dbReference type="KEGG" id="dfc:DFI_13485"/>
<dbReference type="InterPro" id="IPR015422">
    <property type="entry name" value="PyrdxlP-dep_Trfase_small"/>
</dbReference>
<sequence length="377" mass="39292">MPALQPRALAAQESVFARTSREAAARGAVNLGQGFPAAAPPAFLLDAARAAVGRHDQYTPPAGLPALREALGAEFGVDPADVLVTSGATEGLQTLALALYPPGGEVLTLEPAFDVYGPQAELAGARAVPVMLALDPQLGWRLDLDAVARAVTPRTCALLLNTPHNPTGLVFTPAEVEALVALARAHDLWIVSDEVYDELYFGPRPVSPRALAPERTFVVGSAGKRLEATGWRVGWVVCPPGLASSLAGVRQLASFCAPTPFQWAVVRALPVAREGGLYGALRDSYAARLDILAGGLEALGVTVFRPGGSYFLTAHRADWSAAALMDAGVAAIPVQAFCSQALNVPGVMRLAFCKSEADLALALERLATMDAARSTGS</sequence>
<dbReference type="GO" id="GO:0016212">
    <property type="term" value="F:kynurenine-oxoglutarate transaminase activity"/>
    <property type="evidence" value="ECO:0007669"/>
    <property type="project" value="TreeGrafter"/>
</dbReference>
<keyword evidence="4" id="KW-0663">Pyridoxal phosphate</keyword>
<dbReference type="InterPro" id="IPR015424">
    <property type="entry name" value="PyrdxlP-dep_Trfase"/>
</dbReference>
<evidence type="ECO:0000256" key="4">
    <source>
        <dbReference type="ARBA" id="ARBA00022898"/>
    </source>
</evidence>
<keyword evidence="3 6" id="KW-0808">Transferase</keyword>